<dbReference type="SUPFAM" id="SSF55718">
    <property type="entry name" value="SCP-like"/>
    <property type="match status" value="1"/>
</dbReference>
<dbReference type="Gene3D" id="1.20.120.450">
    <property type="entry name" value="dinb family like domain"/>
    <property type="match status" value="1"/>
</dbReference>
<dbReference type="InterPro" id="IPR017517">
    <property type="entry name" value="Maleyloyr_isom"/>
</dbReference>
<evidence type="ECO:0000259" key="1">
    <source>
        <dbReference type="Pfam" id="PF07398"/>
    </source>
</evidence>
<dbReference type="InterPro" id="IPR034660">
    <property type="entry name" value="DinB/YfiT-like"/>
</dbReference>
<name>A0A316TFF6_9ACTN</name>
<dbReference type="Pfam" id="PF07398">
    <property type="entry name" value="MDMPI_C"/>
    <property type="match status" value="1"/>
</dbReference>
<dbReference type="Proteomes" id="UP000245507">
    <property type="component" value="Unassembled WGS sequence"/>
</dbReference>
<dbReference type="RefSeq" id="WP_109693219.1">
    <property type="nucleotide sequence ID" value="NZ_QGDD01000003.1"/>
</dbReference>
<feature type="domain" description="MDMPI C-terminal" evidence="1">
    <location>
        <begin position="172"/>
        <end position="263"/>
    </location>
</feature>
<keyword evidence="4" id="KW-1185">Reference proteome</keyword>
<organism evidence="3 4">
    <name type="scientific">Nocardioides silvaticus</name>
    <dbReference type="NCBI Taxonomy" id="2201891"/>
    <lineage>
        <taxon>Bacteria</taxon>
        <taxon>Bacillati</taxon>
        <taxon>Actinomycetota</taxon>
        <taxon>Actinomycetes</taxon>
        <taxon>Propionibacteriales</taxon>
        <taxon>Nocardioidaceae</taxon>
        <taxon>Nocardioides</taxon>
    </lineage>
</organism>
<proteinExistence type="predicted"/>
<feature type="domain" description="Mycothiol-dependent maleylpyruvate isomerase metal-binding" evidence="2">
    <location>
        <begin position="15"/>
        <end position="156"/>
    </location>
</feature>
<evidence type="ECO:0000313" key="4">
    <source>
        <dbReference type="Proteomes" id="UP000245507"/>
    </source>
</evidence>
<sequence>MSDAERLARYVDAWWQAVGDFTALLDSLRDDAWDKPTDLPGWDVKAIAAHTAHLESLLAGGPEETADIGDPPPAHVTGPMGQFTEIGVVTRRDRDPASIAAEIREHTKTRYAALQADPPTDAAAPAPGLFGMIGWNLQTLLRNRPLDIWMHEQDIRRALDLPGGMDTVPAKHTADYLSEGFGYVVGKKVRPAPGTTAVLEVEGSPVVAVEVDENGRGQRLPEPPAGPTVRLTMDRESFIVLAGGRRDAAPGAVKIEGDQELGAQVVANLGTTP</sequence>
<dbReference type="AlphaFoldDB" id="A0A316TFF6"/>
<evidence type="ECO:0000259" key="2">
    <source>
        <dbReference type="Pfam" id="PF11716"/>
    </source>
</evidence>
<dbReference type="InterPro" id="IPR010872">
    <property type="entry name" value="MDMPI_C-term_domain"/>
</dbReference>
<reference evidence="3 4" key="1">
    <citation type="submission" date="2018-05" db="EMBL/GenBank/DDBJ databases">
        <title>Nocardioides silvaticus genome.</title>
        <authorList>
            <person name="Li C."/>
            <person name="Wang G."/>
        </authorList>
    </citation>
    <scope>NUCLEOTIDE SEQUENCE [LARGE SCALE GENOMIC DNA]</scope>
    <source>
        <strain evidence="3 4">CCTCC AB 2018079</strain>
    </source>
</reference>
<evidence type="ECO:0000313" key="3">
    <source>
        <dbReference type="EMBL" id="PWN03130.1"/>
    </source>
</evidence>
<evidence type="ECO:0008006" key="5">
    <source>
        <dbReference type="Google" id="ProtNLM"/>
    </source>
</evidence>
<gene>
    <name evidence="3" type="ORF">DJ010_08360</name>
</gene>
<dbReference type="EMBL" id="QGDD01000003">
    <property type="protein sequence ID" value="PWN03130.1"/>
    <property type="molecule type" value="Genomic_DNA"/>
</dbReference>
<dbReference type="NCBIfam" id="TIGR03083">
    <property type="entry name" value="maleylpyruvate isomerase family mycothiol-dependent enzyme"/>
    <property type="match status" value="1"/>
</dbReference>
<comment type="caution">
    <text evidence="3">The sequence shown here is derived from an EMBL/GenBank/DDBJ whole genome shotgun (WGS) entry which is preliminary data.</text>
</comment>
<dbReference type="OrthoDB" id="154293at2"/>
<protein>
    <recommendedName>
        <fullName evidence="5">Maleylpyruvate isomerase family mycothiol-dependent enzyme</fullName>
    </recommendedName>
</protein>
<accession>A0A316TFF6</accession>
<dbReference type="SUPFAM" id="SSF109854">
    <property type="entry name" value="DinB/YfiT-like putative metalloenzymes"/>
    <property type="match status" value="1"/>
</dbReference>
<dbReference type="GO" id="GO:0046872">
    <property type="term" value="F:metal ion binding"/>
    <property type="evidence" value="ECO:0007669"/>
    <property type="project" value="InterPro"/>
</dbReference>
<dbReference type="InterPro" id="IPR024344">
    <property type="entry name" value="MDMPI_metal-binding"/>
</dbReference>
<dbReference type="InterPro" id="IPR036527">
    <property type="entry name" value="SCP2_sterol-bd_dom_sf"/>
</dbReference>
<dbReference type="Pfam" id="PF11716">
    <property type="entry name" value="MDMPI_N"/>
    <property type="match status" value="1"/>
</dbReference>